<evidence type="ECO:0000313" key="1">
    <source>
        <dbReference type="EMBL" id="KAF9649046.1"/>
    </source>
</evidence>
<reference evidence="1" key="2">
    <citation type="journal article" date="2020" name="Nat. Commun.">
        <title>Large-scale genome sequencing of mycorrhizal fungi provides insights into the early evolution of symbiotic traits.</title>
        <authorList>
            <person name="Miyauchi S."/>
            <person name="Kiss E."/>
            <person name="Kuo A."/>
            <person name="Drula E."/>
            <person name="Kohler A."/>
            <person name="Sanchez-Garcia M."/>
            <person name="Morin E."/>
            <person name="Andreopoulos B."/>
            <person name="Barry K.W."/>
            <person name="Bonito G."/>
            <person name="Buee M."/>
            <person name="Carver A."/>
            <person name="Chen C."/>
            <person name="Cichocki N."/>
            <person name="Clum A."/>
            <person name="Culley D."/>
            <person name="Crous P.W."/>
            <person name="Fauchery L."/>
            <person name="Girlanda M."/>
            <person name="Hayes R.D."/>
            <person name="Keri Z."/>
            <person name="LaButti K."/>
            <person name="Lipzen A."/>
            <person name="Lombard V."/>
            <person name="Magnuson J."/>
            <person name="Maillard F."/>
            <person name="Murat C."/>
            <person name="Nolan M."/>
            <person name="Ohm R.A."/>
            <person name="Pangilinan J."/>
            <person name="Pereira M.F."/>
            <person name="Perotto S."/>
            <person name="Peter M."/>
            <person name="Pfister S."/>
            <person name="Riley R."/>
            <person name="Sitrit Y."/>
            <person name="Stielow J.B."/>
            <person name="Szollosi G."/>
            <person name="Zifcakova L."/>
            <person name="Stursova M."/>
            <person name="Spatafora J.W."/>
            <person name="Tedersoo L."/>
            <person name="Vaario L.M."/>
            <person name="Yamada A."/>
            <person name="Yan M."/>
            <person name="Wang P."/>
            <person name="Xu J."/>
            <person name="Bruns T."/>
            <person name="Baldrian P."/>
            <person name="Vilgalys R."/>
            <person name="Dunand C."/>
            <person name="Henrissat B."/>
            <person name="Grigoriev I.V."/>
            <person name="Hibbett D."/>
            <person name="Nagy L.G."/>
            <person name="Martin F.M."/>
        </authorList>
    </citation>
    <scope>NUCLEOTIDE SEQUENCE</scope>
    <source>
        <strain evidence="1">P2</strain>
    </source>
</reference>
<comment type="caution">
    <text evidence="1">The sequence shown here is derived from an EMBL/GenBank/DDBJ whole genome shotgun (WGS) entry which is preliminary data.</text>
</comment>
<name>A0ACB6ZI21_THEGA</name>
<dbReference type="EMBL" id="MU118003">
    <property type="protein sequence ID" value="KAF9649046.1"/>
    <property type="molecule type" value="Genomic_DNA"/>
</dbReference>
<reference evidence="1" key="1">
    <citation type="submission" date="2019-10" db="EMBL/GenBank/DDBJ databases">
        <authorList>
            <consortium name="DOE Joint Genome Institute"/>
            <person name="Kuo A."/>
            <person name="Miyauchi S."/>
            <person name="Kiss E."/>
            <person name="Drula E."/>
            <person name="Kohler A."/>
            <person name="Sanchez-Garcia M."/>
            <person name="Andreopoulos B."/>
            <person name="Barry K.W."/>
            <person name="Bonito G."/>
            <person name="Buee M."/>
            <person name="Carver A."/>
            <person name="Chen C."/>
            <person name="Cichocki N."/>
            <person name="Clum A."/>
            <person name="Culley D."/>
            <person name="Crous P.W."/>
            <person name="Fauchery L."/>
            <person name="Girlanda M."/>
            <person name="Hayes R."/>
            <person name="Keri Z."/>
            <person name="Labutti K."/>
            <person name="Lipzen A."/>
            <person name="Lombard V."/>
            <person name="Magnuson J."/>
            <person name="Maillard F."/>
            <person name="Morin E."/>
            <person name="Murat C."/>
            <person name="Nolan M."/>
            <person name="Ohm R."/>
            <person name="Pangilinan J."/>
            <person name="Pereira M."/>
            <person name="Perotto S."/>
            <person name="Peter M."/>
            <person name="Riley R."/>
            <person name="Sitrit Y."/>
            <person name="Stielow B."/>
            <person name="Szollosi G."/>
            <person name="Zifcakova L."/>
            <person name="Stursova M."/>
            <person name="Spatafora J.W."/>
            <person name="Tedersoo L."/>
            <person name="Vaario L.-M."/>
            <person name="Yamada A."/>
            <person name="Yan M."/>
            <person name="Wang P."/>
            <person name="Xu J."/>
            <person name="Bruns T."/>
            <person name="Baldrian P."/>
            <person name="Vilgalys R."/>
            <person name="Henrissat B."/>
            <person name="Grigoriev I.V."/>
            <person name="Hibbett D."/>
            <person name="Nagy L.G."/>
            <person name="Martin F.M."/>
        </authorList>
    </citation>
    <scope>NUCLEOTIDE SEQUENCE</scope>
    <source>
        <strain evidence="1">P2</strain>
    </source>
</reference>
<accession>A0ACB6ZI21</accession>
<organism evidence="1 2">
    <name type="scientific">Thelephora ganbajun</name>
    <name type="common">Ganba fungus</name>
    <dbReference type="NCBI Taxonomy" id="370292"/>
    <lineage>
        <taxon>Eukaryota</taxon>
        <taxon>Fungi</taxon>
        <taxon>Dikarya</taxon>
        <taxon>Basidiomycota</taxon>
        <taxon>Agaricomycotina</taxon>
        <taxon>Agaricomycetes</taxon>
        <taxon>Thelephorales</taxon>
        <taxon>Thelephoraceae</taxon>
        <taxon>Thelephora</taxon>
    </lineage>
</organism>
<proteinExistence type="predicted"/>
<dbReference type="Proteomes" id="UP000886501">
    <property type="component" value="Unassembled WGS sequence"/>
</dbReference>
<gene>
    <name evidence="1" type="ORF">BDM02DRAFT_3114345</name>
</gene>
<keyword evidence="2" id="KW-1185">Reference proteome</keyword>
<evidence type="ECO:0000313" key="2">
    <source>
        <dbReference type="Proteomes" id="UP000886501"/>
    </source>
</evidence>
<sequence>MERMTRSAARVALPAFNADALLELIKLLVMIDSRWVPQSPGCSLYIRPTLIGTRPSLGVAPSDEAMLYVILSPTGPYFRTGSKAVRLLAVGEHVRSWPGGTAGYKLGINYPACFSPQREAAKMGYQQVLWLLGDGDRDFVDMKVTEAGSMNFFVVVKREDGNDLDVFTPPLDGTILPGVTRESCITLLRSHSLEPSLDSLSPYIAVHVHETSFTVGDMHKWSSENRLLEAFGVGTAAVVSAVGAIGLEGHPDIEIPEYTGGLGPVGRALYTRITDIQEGKIEFRDWSYVCA</sequence>
<protein>
    <submittedName>
        <fullName evidence="1">D-aminoacid aminotransferase-like PLP-dependent enzyme</fullName>
    </submittedName>
</protein>